<dbReference type="AlphaFoldDB" id="A0A7W8E2G0"/>
<dbReference type="EMBL" id="JACHIP010000001">
    <property type="protein sequence ID" value="MBB5056149.1"/>
    <property type="molecule type" value="Genomic_DNA"/>
</dbReference>
<accession>A0A7W8E2G0</accession>
<organism evidence="1 2">
    <name type="scientific">Granulicella aggregans</name>
    <dbReference type="NCBI Taxonomy" id="474949"/>
    <lineage>
        <taxon>Bacteria</taxon>
        <taxon>Pseudomonadati</taxon>
        <taxon>Acidobacteriota</taxon>
        <taxon>Terriglobia</taxon>
        <taxon>Terriglobales</taxon>
        <taxon>Acidobacteriaceae</taxon>
        <taxon>Granulicella</taxon>
    </lineage>
</organism>
<dbReference type="RefSeq" id="WP_184213835.1">
    <property type="nucleotide sequence ID" value="NZ_JACHIP010000001.1"/>
</dbReference>
<dbReference type="Proteomes" id="UP000540989">
    <property type="component" value="Unassembled WGS sequence"/>
</dbReference>
<keyword evidence="2" id="KW-1185">Reference proteome</keyword>
<name>A0A7W8E2G0_9BACT</name>
<protein>
    <submittedName>
        <fullName evidence="1">Putative membrane protein</fullName>
    </submittedName>
</protein>
<sequence length="157" mass="16259">MSEALQVTEKSLMKGLLAGLIAGVVATAAKSLAEKVYPPRTHGEPEPPDVLAEKIAGRELSGPAKALAAGTIHWGFGVATGAAYGALAEYFPSATAKDGASFGLTLAALTHETALPALGLGAEADDQTPREHTSEMASHLVFGVVTETVRRFVRKHL</sequence>
<reference evidence="1 2" key="1">
    <citation type="submission" date="2020-08" db="EMBL/GenBank/DDBJ databases">
        <title>Genomic Encyclopedia of Type Strains, Phase IV (KMG-V): Genome sequencing to study the core and pangenomes of soil and plant-associated prokaryotes.</title>
        <authorList>
            <person name="Whitman W."/>
        </authorList>
    </citation>
    <scope>NUCLEOTIDE SEQUENCE [LARGE SCALE GENOMIC DNA]</scope>
    <source>
        <strain evidence="1 2">M8UP14</strain>
    </source>
</reference>
<dbReference type="InterPro" id="IPR009898">
    <property type="entry name" value="DUF1440"/>
</dbReference>
<evidence type="ECO:0000313" key="2">
    <source>
        <dbReference type="Proteomes" id="UP000540989"/>
    </source>
</evidence>
<comment type="caution">
    <text evidence="1">The sequence shown here is derived from an EMBL/GenBank/DDBJ whole genome shotgun (WGS) entry which is preliminary data.</text>
</comment>
<dbReference type="Pfam" id="PF07274">
    <property type="entry name" value="DUF1440"/>
    <property type="match status" value="1"/>
</dbReference>
<evidence type="ECO:0000313" key="1">
    <source>
        <dbReference type="EMBL" id="MBB5056149.1"/>
    </source>
</evidence>
<proteinExistence type="predicted"/>
<gene>
    <name evidence="1" type="ORF">HDF16_000818</name>
</gene>